<feature type="domain" description="PAS" evidence="8">
    <location>
        <begin position="19"/>
        <end position="92"/>
    </location>
</feature>
<evidence type="ECO:0000256" key="1">
    <source>
        <dbReference type="ARBA" id="ARBA00000085"/>
    </source>
</evidence>
<dbReference type="InterPro" id="IPR035965">
    <property type="entry name" value="PAS-like_dom_sf"/>
</dbReference>
<evidence type="ECO:0000256" key="4">
    <source>
        <dbReference type="PROSITE-ProRule" id="PRU00169"/>
    </source>
</evidence>
<dbReference type="CDD" id="cd00082">
    <property type="entry name" value="HisKA"/>
    <property type="match status" value="1"/>
</dbReference>
<evidence type="ECO:0000259" key="7">
    <source>
        <dbReference type="PROSITE" id="PS50110"/>
    </source>
</evidence>
<sequence length="684" mass="75204">MNHPSSPNPSSSPLQALSADRRIELMLRAIRDYAIYLLDKDGYIVNWNTGAERFKGYAAAEIIGQHFSRFYTEEDRRDGLPQRALRIAAESGVYESEGWRVRKDGTRFWTSIVIDPVYDDNGELVGYAKVTRDISDKKRAQEALFAAEQRFRLLVQGVRDYAIFMLDEEGRVTNWNAGAQAIKGYTAHEIIGQHFSRFYTPEDRERGEPQRAIATALRDGRFLGEGWRMRKDGTRFWASVVLDPIRDENGTFIGFAKITRDVTERREAQLALDRSRDALNQAQKMEAIGRITGGVAHDFNNLLTIIRSSAELLRRPSLPEEKRLRYINAISDTANKAALLTRQLLAFARKQPLMPEVFQVADRLRGMEHMIQTSIGSPVKLKMDLPANIRPIEADPNQFETAILNMVINARDAMPRGGGLTITARQVDHIPPVRSHAGASGDFVAVSVADTGTGIEPATLQRIFEPFFTTKAVNKGTGLGLSQAYGFAKQSGGEIGVDTKMGAGTTFTLYLPCAKAGAVPAEGDEKPVALATGDATMSVLLVEDNETVGRFALGLLHELGLTAHWATDAQSALSLLGARNGRFDLLFSDVVMPGMSGIELAAAVRRRWPELRVVLTSGYSHVLAEQGTHDFEFLPKPYSAESLVKMLGLDVQSRPGLDRPGRDRPGLSSAGPSGPGPDSAPPQD</sequence>
<evidence type="ECO:0000259" key="6">
    <source>
        <dbReference type="PROSITE" id="PS50109"/>
    </source>
</evidence>
<feature type="modified residue" description="4-aspartylphosphate" evidence="4">
    <location>
        <position position="589"/>
    </location>
</feature>
<evidence type="ECO:0000256" key="2">
    <source>
        <dbReference type="ARBA" id="ARBA00012438"/>
    </source>
</evidence>
<dbReference type="Gene3D" id="3.30.565.10">
    <property type="entry name" value="Histidine kinase-like ATPase, C-terminal domain"/>
    <property type="match status" value="1"/>
</dbReference>
<dbReference type="CDD" id="cd00130">
    <property type="entry name" value="PAS"/>
    <property type="match status" value="2"/>
</dbReference>
<dbReference type="STRING" id="1416806.CAL12_01570"/>
<evidence type="ECO:0000259" key="9">
    <source>
        <dbReference type="PROSITE" id="PS50113"/>
    </source>
</evidence>
<dbReference type="RefSeq" id="WP_198298350.1">
    <property type="nucleotide sequence ID" value="NZ_CP021108.1"/>
</dbReference>
<comment type="catalytic activity">
    <reaction evidence="1">
        <text>ATP + protein L-histidine = ADP + protein N-phospho-L-histidine.</text>
        <dbReference type="EC" id="2.7.13.3"/>
    </reaction>
</comment>
<feature type="compositionally biased region" description="Basic and acidic residues" evidence="5">
    <location>
        <begin position="656"/>
        <end position="665"/>
    </location>
</feature>
<dbReference type="EC" id="2.7.13.3" evidence="2"/>
<dbReference type="PANTHER" id="PTHR43065:SF49">
    <property type="entry name" value="HISTIDINE KINASE"/>
    <property type="match status" value="1"/>
</dbReference>
<dbReference type="Proteomes" id="UP000194151">
    <property type="component" value="Chromosome"/>
</dbReference>
<gene>
    <name evidence="10" type="ORF">CAL12_01570</name>
</gene>
<dbReference type="SUPFAM" id="SSF47384">
    <property type="entry name" value="Homodimeric domain of signal transducing histidine kinase"/>
    <property type="match status" value="1"/>
</dbReference>
<dbReference type="Pfam" id="PF02518">
    <property type="entry name" value="HATPase_c"/>
    <property type="match status" value="1"/>
</dbReference>
<feature type="domain" description="PAC" evidence="9">
    <location>
        <begin position="222"/>
        <end position="274"/>
    </location>
</feature>
<feature type="region of interest" description="Disordered" evidence="5">
    <location>
        <begin position="652"/>
        <end position="684"/>
    </location>
</feature>
<evidence type="ECO:0000256" key="5">
    <source>
        <dbReference type="SAM" id="MobiDB-lite"/>
    </source>
</evidence>
<dbReference type="InterPro" id="IPR005467">
    <property type="entry name" value="His_kinase_dom"/>
</dbReference>
<reference evidence="10 11" key="1">
    <citation type="submission" date="2017-05" db="EMBL/GenBank/DDBJ databases">
        <title>Complete and WGS of Bordetella genogroups.</title>
        <authorList>
            <person name="Spilker T."/>
            <person name="LiPuma J."/>
        </authorList>
    </citation>
    <scope>NUCLEOTIDE SEQUENCE [LARGE SCALE GENOMIC DNA]</scope>
    <source>
        <strain evidence="10 11">AU19157</strain>
    </source>
</reference>
<dbReference type="InterPro" id="IPR003661">
    <property type="entry name" value="HisK_dim/P_dom"/>
</dbReference>
<dbReference type="KEGG" id="bgv:CAL12_01570"/>
<dbReference type="SUPFAM" id="SSF52172">
    <property type="entry name" value="CheY-like"/>
    <property type="match status" value="1"/>
</dbReference>
<dbReference type="InterPro" id="IPR003594">
    <property type="entry name" value="HATPase_dom"/>
</dbReference>
<dbReference type="Gene3D" id="3.30.450.20">
    <property type="entry name" value="PAS domain"/>
    <property type="match status" value="2"/>
</dbReference>
<dbReference type="NCBIfam" id="TIGR00229">
    <property type="entry name" value="sensory_box"/>
    <property type="match status" value="2"/>
</dbReference>
<dbReference type="AlphaFoldDB" id="A0A1W6YGI2"/>
<dbReference type="SMART" id="SM00448">
    <property type="entry name" value="REC"/>
    <property type="match status" value="1"/>
</dbReference>
<proteinExistence type="predicted"/>
<dbReference type="SMART" id="SM00388">
    <property type="entry name" value="HisKA"/>
    <property type="match status" value="1"/>
</dbReference>
<dbReference type="PRINTS" id="PR00344">
    <property type="entry name" value="BCTRLSENSOR"/>
</dbReference>
<keyword evidence="11" id="KW-1185">Reference proteome</keyword>
<dbReference type="InterPro" id="IPR001610">
    <property type="entry name" value="PAC"/>
</dbReference>
<evidence type="ECO:0000313" key="10">
    <source>
        <dbReference type="EMBL" id="ARP79643.1"/>
    </source>
</evidence>
<dbReference type="SMART" id="SM00387">
    <property type="entry name" value="HATPase_c"/>
    <property type="match status" value="1"/>
</dbReference>
<feature type="domain" description="Response regulatory" evidence="7">
    <location>
        <begin position="538"/>
        <end position="651"/>
    </location>
</feature>
<dbReference type="SUPFAM" id="SSF55874">
    <property type="entry name" value="ATPase domain of HSP90 chaperone/DNA topoisomerase II/histidine kinase"/>
    <property type="match status" value="1"/>
</dbReference>
<dbReference type="SUPFAM" id="SSF55785">
    <property type="entry name" value="PYP-like sensor domain (PAS domain)"/>
    <property type="match status" value="2"/>
</dbReference>
<dbReference type="InterPro" id="IPR001789">
    <property type="entry name" value="Sig_transdc_resp-reg_receiver"/>
</dbReference>
<feature type="domain" description="Histidine kinase" evidence="6">
    <location>
        <begin position="294"/>
        <end position="515"/>
    </location>
</feature>
<dbReference type="SMART" id="SM00091">
    <property type="entry name" value="PAS"/>
    <property type="match status" value="2"/>
</dbReference>
<evidence type="ECO:0000259" key="8">
    <source>
        <dbReference type="PROSITE" id="PS50112"/>
    </source>
</evidence>
<dbReference type="InterPro" id="IPR011006">
    <property type="entry name" value="CheY-like_superfamily"/>
</dbReference>
<dbReference type="InterPro" id="IPR036097">
    <property type="entry name" value="HisK_dim/P_sf"/>
</dbReference>
<evidence type="ECO:0000256" key="3">
    <source>
        <dbReference type="ARBA" id="ARBA00022553"/>
    </source>
</evidence>
<feature type="domain" description="PAS" evidence="8">
    <location>
        <begin position="147"/>
        <end position="220"/>
    </location>
</feature>
<keyword evidence="3 4" id="KW-0597">Phosphoprotein</keyword>
<feature type="domain" description="PAC" evidence="9">
    <location>
        <begin position="94"/>
        <end position="146"/>
    </location>
</feature>
<protein>
    <recommendedName>
        <fullName evidence="2">histidine kinase</fullName>
        <ecNumber evidence="2">2.7.13.3</ecNumber>
    </recommendedName>
</protein>
<dbReference type="InterPro" id="IPR000014">
    <property type="entry name" value="PAS"/>
</dbReference>
<dbReference type="PROSITE" id="PS50109">
    <property type="entry name" value="HIS_KIN"/>
    <property type="match status" value="1"/>
</dbReference>
<dbReference type="EMBL" id="CP021108">
    <property type="protein sequence ID" value="ARP79643.1"/>
    <property type="molecule type" value="Genomic_DNA"/>
</dbReference>
<dbReference type="InterPro" id="IPR036890">
    <property type="entry name" value="HATPase_C_sf"/>
</dbReference>
<dbReference type="Gene3D" id="3.40.50.2300">
    <property type="match status" value="1"/>
</dbReference>
<dbReference type="PROSITE" id="PS50112">
    <property type="entry name" value="PAS"/>
    <property type="match status" value="2"/>
</dbReference>
<dbReference type="Pfam" id="PF00512">
    <property type="entry name" value="HisKA"/>
    <property type="match status" value="1"/>
</dbReference>
<dbReference type="PROSITE" id="PS50110">
    <property type="entry name" value="RESPONSE_REGULATORY"/>
    <property type="match status" value="1"/>
</dbReference>
<organism evidence="10 11">
    <name type="scientific">Bordetella genomosp. 8</name>
    <dbReference type="NCBI Taxonomy" id="1416806"/>
    <lineage>
        <taxon>Bacteria</taxon>
        <taxon>Pseudomonadati</taxon>
        <taxon>Pseudomonadota</taxon>
        <taxon>Betaproteobacteria</taxon>
        <taxon>Burkholderiales</taxon>
        <taxon>Alcaligenaceae</taxon>
        <taxon>Bordetella</taxon>
    </lineage>
</organism>
<dbReference type="PANTHER" id="PTHR43065">
    <property type="entry name" value="SENSOR HISTIDINE KINASE"/>
    <property type="match status" value="1"/>
</dbReference>
<dbReference type="SMART" id="SM00086">
    <property type="entry name" value="PAC"/>
    <property type="match status" value="2"/>
</dbReference>
<dbReference type="Gene3D" id="1.10.287.130">
    <property type="match status" value="1"/>
</dbReference>
<dbReference type="InterPro" id="IPR000700">
    <property type="entry name" value="PAS-assoc_C"/>
</dbReference>
<dbReference type="GO" id="GO:0000155">
    <property type="term" value="F:phosphorelay sensor kinase activity"/>
    <property type="evidence" value="ECO:0007669"/>
    <property type="project" value="InterPro"/>
</dbReference>
<dbReference type="PROSITE" id="PS50113">
    <property type="entry name" value="PAC"/>
    <property type="match status" value="2"/>
</dbReference>
<dbReference type="Pfam" id="PF00072">
    <property type="entry name" value="Response_reg"/>
    <property type="match status" value="1"/>
</dbReference>
<feature type="compositionally biased region" description="Pro residues" evidence="5">
    <location>
        <begin position="674"/>
        <end position="684"/>
    </location>
</feature>
<evidence type="ECO:0000313" key="11">
    <source>
        <dbReference type="Proteomes" id="UP000194151"/>
    </source>
</evidence>
<accession>A0A1W6YGI2</accession>
<dbReference type="InterPro" id="IPR004358">
    <property type="entry name" value="Sig_transdc_His_kin-like_C"/>
</dbReference>
<dbReference type="Pfam" id="PF13426">
    <property type="entry name" value="PAS_9"/>
    <property type="match status" value="2"/>
</dbReference>
<name>A0A1W6YGI2_9BORD</name>